<keyword evidence="1" id="KW-0472">Membrane</keyword>
<dbReference type="SUPFAM" id="SSF55073">
    <property type="entry name" value="Nucleotide cyclase"/>
    <property type="match status" value="1"/>
</dbReference>
<dbReference type="InterPro" id="IPR043128">
    <property type="entry name" value="Rev_trsase/Diguanyl_cyclase"/>
</dbReference>
<feature type="transmembrane region" description="Helical" evidence="1">
    <location>
        <begin position="40"/>
        <end position="59"/>
    </location>
</feature>
<organism evidence="4 5">
    <name type="scientific">Antrihabitans stalagmiti</name>
    <dbReference type="NCBI Taxonomy" id="2799499"/>
    <lineage>
        <taxon>Bacteria</taxon>
        <taxon>Bacillati</taxon>
        <taxon>Actinomycetota</taxon>
        <taxon>Actinomycetes</taxon>
        <taxon>Mycobacteriales</taxon>
        <taxon>Nocardiaceae</taxon>
        <taxon>Antrihabitans</taxon>
    </lineage>
</organism>
<dbReference type="Gene3D" id="3.30.70.270">
    <property type="match status" value="1"/>
</dbReference>
<dbReference type="SMART" id="SM00267">
    <property type="entry name" value="GGDEF"/>
    <property type="match status" value="1"/>
</dbReference>
<dbReference type="Proteomes" id="UP000655868">
    <property type="component" value="Unassembled WGS sequence"/>
</dbReference>
<dbReference type="CDD" id="cd01949">
    <property type="entry name" value="GGDEF"/>
    <property type="match status" value="1"/>
</dbReference>
<protein>
    <submittedName>
        <fullName evidence="4">EAL domain-containing protein</fullName>
    </submittedName>
</protein>
<keyword evidence="1" id="KW-1133">Transmembrane helix</keyword>
<evidence type="ECO:0000313" key="5">
    <source>
        <dbReference type="Proteomes" id="UP000655868"/>
    </source>
</evidence>
<feature type="domain" description="GGDEF" evidence="3">
    <location>
        <begin position="358"/>
        <end position="491"/>
    </location>
</feature>
<dbReference type="InterPro" id="IPR050706">
    <property type="entry name" value="Cyclic-di-GMP_PDE-like"/>
</dbReference>
<dbReference type="RefSeq" id="WP_199705708.1">
    <property type="nucleotide sequence ID" value="NZ_JAEMNV010000005.1"/>
</dbReference>
<feature type="transmembrane region" description="Helical" evidence="1">
    <location>
        <begin position="269"/>
        <end position="287"/>
    </location>
</feature>
<evidence type="ECO:0000256" key="1">
    <source>
        <dbReference type="SAM" id="Phobius"/>
    </source>
</evidence>
<proteinExistence type="predicted"/>
<evidence type="ECO:0000259" key="3">
    <source>
        <dbReference type="PROSITE" id="PS50887"/>
    </source>
</evidence>
<dbReference type="SUPFAM" id="SSF141868">
    <property type="entry name" value="EAL domain-like"/>
    <property type="match status" value="1"/>
</dbReference>
<dbReference type="InterPro" id="IPR029787">
    <property type="entry name" value="Nucleotide_cyclase"/>
</dbReference>
<dbReference type="PROSITE" id="PS50883">
    <property type="entry name" value="EAL"/>
    <property type="match status" value="1"/>
</dbReference>
<keyword evidence="5" id="KW-1185">Reference proteome</keyword>
<gene>
    <name evidence="4" type="ORF">JGU71_18390</name>
</gene>
<keyword evidence="1" id="KW-0812">Transmembrane</keyword>
<comment type="caution">
    <text evidence="4">The sequence shown here is derived from an EMBL/GenBank/DDBJ whole genome shotgun (WGS) entry which is preliminary data.</text>
</comment>
<feature type="transmembrane region" description="Helical" evidence="1">
    <location>
        <begin position="133"/>
        <end position="151"/>
    </location>
</feature>
<dbReference type="PROSITE" id="PS50887">
    <property type="entry name" value="GGDEF"/>
    <property type="match status" value="1"/>
</dbReference>
<dbReference type="Pfam" id="PF00563">
    <property type="entry name" value="EAL"/>
    <property type="match status" value="1"/>
</dbReference>
<dbReference type="PANTHER" id="PTHR33121">
    <property type="entry name" value="CYCLIC DI-GMP PHOSPHODIESTERASE PDEF"/>
    <property type="match status" value="1"/>
</dbReference>
<feature type="transmembrane region" description="Helical" evidence="1">
    <location>
        <begin position="7"/>
        <end position="28"/>
    </location>
</feature>
<dbReference type="InterPro" id="IPR001633">
    <property type="entry name" value="EAL_dom"/>
</dbReference>
<feature type="transmembrane region" description="Helical" evidence="1">
    <location>
        <begin position="100"/>
        <end position="121"/>
    </location>
</feature>
<accession>A0A934NSV4</accession>
<feature type="transmembrane region" description="Helical" evidence="1">
    <location>
        <begin position="233"/>
        <end position="249"/>
    </location>
</feature>
<reference evidence="4" key="1">
    <citation type="submission" date="2020-12" db="EMBL/GenBank/DDBJ databases">
        <title>Antrihabitans popcorni sp. nov. and Antrihabitans auranticaus sp. nov., isolated from a larva cave.</title>
        <authorList>
            <person name="Lee S.D."/>
            <person name="Kim I.S."/>
        </authorList>
    </citation>
    <scope>NUCLEOTIDE SEQUENCE</scope>
    <source>
        <strain evidence="4">YC3-6</strain>
    </source>
</reference>
<feature type="transmembrane region" description="Helical" evidence="1">
    <location>
        <begin position="200"/>
        <end position="221"/>
    </location>
</feature>
<dbReference type="InterPro" id="IPR000160">
    <property type="entry name" value="GGDEF_dom"/>
</dbReference>
<dbReference type="InterPro" id="IPR035919">
    <property type="entry name" value="EAL_sf"/>
</dbReference>
<dbReference type="NCBIfam" id="TIGR00254">
    <property type="entry name" value="GGDEF"/>
    <property type="match status" value="1"/>
</dbReference>
<dbReference type="PANTHER" id="PTHR33121:SF70">
    <property type="entry name" value="SIGNALING PROTEIN YKOW"/>
    <property type="match status" value="1"/>
</dbReference>
<dbReference type="Gene3D" id="3.20.20.450">
    <property type="entry name" value="EAL domain"/>
    <property type="match status" value="1"/>
</dbReference>
<dbReference type="SMART" id="SM00052">
    <property type="entry name" value="EAL"/>
    <property type="match status" value="1"/>
</dbReference>
<dbReference type="EMBL" id="JAEMNV010000005">
    <property type="protein sequence ID" value="MBJ8340856.1"/>
    <property type="molecule type" value="Genomic_DNA"/>
</dbReference>
<dbReference type="Pfam" id="PF00990">
    <property type="entry name" value="GGDEF"/>
    <property type="match status" value="1"/>
</dbReference>
<evidence type="ECO:0000259" key="2">
    <source>
        <dbReference type="PROSITE" id="PS50883"/>
    </source>
</evidence>
<feature type="transmembrane region" description="Helical" evidence="1">
    <location>
        <begin position="66"/>
        <end position="88"/>
    </location>
</feature>
<dbReference type="CDD" id="cd01948">
    <property type="entry name" value="EAL"/>
    <property type="match status" value="1"/>
</dbReference>
<dbReference type="AlphaFoldDB" id="A0A934NSV4"/>
<feature type="domain" description="EAL" evidence="2">
    <location>
        <begin position="533"/>
        <end position="785"/>
    </location>
</feature>
<sequence>MTVRRILSIIGLGVIAGVVFTVWLLAGWGGDSVVRAVDDLGLVGFAVFGAGCAMVGAWHGRGRQRVSWVAMAVGLTSWSIGETIWSYYELWQGRSPVPFPSLADAGFLLLPVGAGVALVLLPTGHTAASRTRLVLDGFIVGGSMFVLSWVSVLEDIYRIGGIGPFELAVSIAYPVGDIVILTIAILVLSRDRAAQRLTLALATAGIVLMGLADSAYVYLIAHDDYVSGDLIDLGWMAGLLILGFAGLVSTWEPHADPIITRTSLRPRNWLPYIPVSVAAGIALWQSAPYMRSGPVPAVAAALVLAVLVRQFVVVREDRRLLVTVAEQAVRDPLTGLANRVLFLDRLDRAVALRARLTRPVAIVLVDLDDFKLINDSLGHAAGDALLVRVSERLLGAVRSVDTVSRLGGDEFAILVEEGCGHPGLIAHRVAEAFDTAFRIDGTDLRIRPSIGLAVLPAEDTDTSSERLLKQADIAMYSAKRAGDGRVHTFTADMPLAQPGLHLGLRSRASRSPGSDRLVVLDAGSIATDPETPAALRARQLRDAIDQGRLVVHYQPTIDLRSGHLAGAEALVRWPHPQRGLLYPAEFLDVVRDHGLTTLLTQFVLETAISDAVTWKSRGYSVPVTINVFANEVRDVTLPTRVSRALAQHDLAASTLTVDITEKHLQADPDLVAPVLQGLRELGVRVAIDDFGAETTHLPLLEELPIDAVKLDRTLIAPIAHDPQAAAITRSIIDLAHTLGLSTVAEGVEDAATATVLSSYGCDAAQGHYFGTPVASSQLLDKLTRT</sequence>
<evidence type="ECO:0000313" key="4">
    <source>
        <dbReference type="EMBL" id="MBJ8340856.1"/>
    </source>
</evidence>
<feature type="transmembrane region" description="Helical" evidence="1">
    <location>
        <begin position="171"/>
        <end position="188"/>
    </location>
</feature>
<name>A0A934NSV4_9NOCA</name>
<dbReference type="GO" id="GO:0071111">
    <property type="term" value="F:cyclic-guanylate-specific phosphodiesterase activity"/>
    <property type="evidence" value="ECO:0007669"/>
    <property type="project" value="InterPro"/>
</dbReference>